<evidence type="ECO:0000256" key="3">
    <source>
        <dbReference type="RuleBase" id="RU361235"/>
    </source>
</evidence>
<feature type="chain" id="PRO_5031601828" description="Carboxylic ester hydrolase" evidence="3">
    <location>
        <begin position="27"/>
        <end position="529"/>
    </location>
</feature>
<dbReference type="InterPro" id="IPR019819">
    <property type="entry name" value="Carboxylesterase_B_CS"/>
</dbReference>
<name>A0A7Y6NT72_9BURK</name>
<dbReference type="RefSeq" id="WP_176071729.1">
    <property type="nucleotide sequence ID" value="NZ_JABWMJ010000018.1"/>
</dbReference>
<keyword evidence="3" id="KW-0732">Signal</keyword>
<evidence type="ECO:0000259" key="4">
    <source>
        <dbReference type="Pfam" id="PF00135"/>
    </source>
</evidence>
<feature type="signal peptide" evidence="3">
    <location>
        <begin position="1"/>
        <end position="26"/>
    </location>
</feature>
<sequence>MKFKRTPKLLGALLLGAGFGSGTALAEDLFTNLRAGKPDVVRIEQGELQGYQSAGASSFLGIPYAAPPVGAGRWRPPAPAASWAGVRDAGSFGSSCVQVHTFGDFAEKSEAEDCLYLNVFAPATGRDRLRPVMVWLHGGGLINGRSNDYDGRRLVTDGNTVVVSLNYRLNLFGFLAHPALDAEGHPSVSYGVLDQQAALQWVRRNIKAFGGDPDNVTLFGESAGGLAILFNMVSPSAAGLFHKAILQSGVSVAPQIPLEAAQAHGTKFAAAAGCADQSAACLRSLSVAQIIERANSYTATAIRAVDGRVMKQPVQQAFAEGNFHKVPVLAGNNRDEFNWFIALNELAAGKPLRAEEYVPTLIKQYGEEKGQKIAAEYPLARYGSPSEALAAAQTSWFFICPSFRAMRSIAMHAPVYAYEFIDAQAPPAFKPVSFPYGAGHTLEIQYVFPRFHGARGTPHDLSGAQAKLSAEMTGYWTRFAAKGDPNGGSAPRWDRFAGKEGPVQLLSPAGTRTAADTGVDRKCSIWDAL</sequence>
<dbReference type="InterPro" id="IPR050309">
    <property type="entry name" value="Type-B_Carboxylest/Lipase"/>
</dbReference>
<reference evidence="5 6" key="1">
    <citation type="submission" date="2020-06" db="EMBL/GenBank/DDBJ databases">
        <title>Schlegella sp. ID0723 isolated from air conditioner.</title>
        <authorList>
            <person name="Kim D.Y."/>
            <person name="Kim D.-U."/>
        </authorList>
    </citation>
    <scope>NUCLEOTIDE SEQUENCE [LARGE SCALE GENOMIC DNA]</scope>
    <source>
        <strain evidence="5 6">ID0723</strain>
    </source>
</reference>
<dbReference type="PANTHER" id="PTHR11559">
    <property type="entry name" value="CARBOXYLESTERASE"/>
    <property type="match status" value="1"/>
</dbReference>
<dbReference type="PROSITE" id="PS00941">
    <property type="entry name" value="CARBOXYLESTERASE_B_2"/>
    <property type="match status" value="1"/>
</dbReference>
<dbReference type="InterPro" id="IPR019826">
    <property type="entry name" value="Carboxylesterase_B_AS"/>
</dbReference>
<protein>
    <recommendedName>
        <fullName evidence="3">Carboxylic ester hydrolase</fullName>
        <ecNumber evidence="3">3.1.1.-</ecNumber>
    </recommendedName>
</protein>
<evidence type="ECO:0000313" key="5">
    <source>
        <dbReference type="EMBL" id="NUZ08875.1"/>
    </source>
</evidence>
<evidence type="ECO:0000313" key="6">
    <source>
        <dbReference type="Proteomes" id="UP000529637"/>
    </source>
</evidence>
<keyword evidence="2 3" id="KW-0378">Hydrolase</keyword>
<dbReference type="EC" id="3.1.1.-" evidence="3"/>
<organism evidence="5 6">
    <name type="scientific">Piscinibacter koreensis</name>
    <dbReference type="NCBI Taxonomy" id="2742824"/>
    <lineage>
        <taxon>Bacteria</taxon>
        <taxon>Pseudomonadati</taxon>
        <taxon>Pseudomonadota</taxon>
        <taxon>Betaproteobacteria</taxon>
        <taxon>Burkholderiales</taxon>
        <taxon>Sphaerotilaceae</taxon>
        <taxon>Piscinibacter</taxon>
    </lineage>
</organism>
<dbReference type="EMBL" id="JABWMJ010000018">
    <property type="protein sequence ID" value="NUZ08875.1"/>
    <property type="molecule type" value="Genomic_DNA"/>
</dbReference>
<evidence type="ECO:0000256" key="2">
    <source>
        <dbReference type="ARBA" id="ARBA00022801"/>
    </source>
</evidence>
<dbReference type="Pfam" id="PF00135">
    <property type="entry name" value="COesterase"/>
    <property type="match status" value="1"/>
</dbReference>
<dbReference type="InterPro" id="IPR002018">
    <property type="entry name" value="CarbesteraseB"/>
</dbReference>
<dbReference type="PROSITE" id="PS00122">
    <property type="entry name" value="CARBOXYLESTERASE_B_1"/>
    <property type="match status" value="1"/>
</dbReference>
<comment type="caution">
    <text evidence="5">The sequence shown here is derived from an EMBL/GenBank/DDBJ whole genome shotgun (WGS) entry which is preliminary data.</text>
</comment>
<proteinExistence type="inferred from homology"/>
<dbReference type="InterPro" id="IPR029058">
    <property type="entry name" value="AB_hydrolase_fold"/>
</dbReference>
<evidence type="ECO:0000256" key="1">
    <source>
        <dbReference type="ARBA" id="ARBA00005964"/>
    </source>
</evidence>
<keyword evidence="6" id="KW-1185">Reference proteome</keyword>
<gene>
    <name evidence="5" type="ORF">HQN59_24325</name>
</gene>
<dbReference type="SUPFAM" id="SSF53474">
    <property type="entry name" value="alpha/beta-Hydrolases"/>
    <property type="match status" value="1"/>
</dbReference>
<feature type="domain" description="Carboxylesterase type B" evidence="4">
    <location>
        <begin position="39"/>
        <end position="511"/>
    </location>
</feature>
<dbReference type="Gene3D" id="3.40.50.1820">
    <property type="entry name" value="alpha/beta hydrolase"/>
    <property type="match status" value="1"/>
</dbReference>
<accession>A0A7Y6NT72</accession>
<comment type="similarity">
    <text evidence="1 3">Belongs to the type-B carboxylesterase/lipase family.</text>
</comment>
<dbReference type="Proteomes" id="UP000529637">
    <property type="component" value="Unassembled WGS sequence"/>
</dbReference>
<dbReference type="AlphaFoldDB" id="A0A7Y6NT72"/>
<dbReference type="GO" id="GO:0016787">
    <property type="term" value="F:hydrolase activity"/>
    <property type="evidence" value="ECO:0007669"/>
    <property type="project" value="UniProtKB-KW"/>
</dbReference>